<keyword evidence="3" id="KW-1185">Reference proteome</keyword>
<reference evidence="3" key="1">
    <citation type="submission" date="2013-05" db="EMBL/GenBank/DDBJ databases">
        <title>The Genome sequence of Mucor circinelloides f. circinelloides 1006PhL.</title>
        <authorList>
            <consortium name="The Broad Institute Genomics Platform"/>
            <person name="Cuomo C."/>
            <person name="Earl A."/>
            <person name="Findley K."/>
            <person name="Lee S.C."/>
            <person name="Walker B."/>
            <person name="Young S."/>
            <person name="Zeng Q."/>
            <person name="Gargeya S."/>
            <person name="Fitzgerald M."/>
            <person name="Haas B."/>
            <person name="Abouelleil A."/>
            <person name="Allen A.W."/>
            <person name="Alvarado L."/>
            <person name="Arachchi H.M."/>
            <person name="Berlin A.M."/>
            <person name="Chapman S.B."/>
            <person name="Gainer-Dewar J."/>
            <person name="Goldberg J."/>
            <person name="Griggs A."/>
            <person name="Gujja S."/>
            <person name="Hansen M."/>
            <person name="Howarth C."/>
            <person name="Imamovic A."/>
            <person name="Ireland A."/>
            <person name="Larimer J."/>
            <person name="McCowan C."/>
            <person name="Murphy C."/>
            <person name="Pearson M."/>
            <person name="Poon T.W."/>
            <person name="Priest M."/>
            <person name="Roberts A."/>
            <person name="Saif S."/>
            <person name="Shea T."/>
            <person name="Sisk P."/>
            <person name="Sykes S."/>
            <person name="Wortman J."/>
            <person name="Nusbaum C."/>
            <person name="Birren B."/>
        </authorList>
    </citation>
    <scope>NUCLEOTIDE SEQUENCE [LARGE SCALE GENOMIC DNA]</scope>
    <source>
        <strain evidence="3">1006PhL</strain>
    </source>
</reference>
<dbReference type="Proteomes" id="UP000014254">
    <property type="component" value="Unassembled WGS sequence"/>
</dbReference>
<evidence type="ECO:0000313" key="2">
    <source>
        <dbReference type="EMBL" id="EPB86526.1"/>
    </source>
</evidence>
<dbReference type="OrthoDB" id="2287405at2759"/>
<evidence type="ECO:0000256" key="1">
    <source>
        <dbReference type="SAM" id="MobiDB-lite"/>
    </source>
</evidence>
<dbReference type="VEuPathDB" id="FungiDB:HMPREF1544_06693"/>
<feature type="compositionally biased region" description="Polar residues" evidence="1">
    <location>
        <begin position="109"/>
        <end position="126"/>
    </location>
</feature>
<feature type="region of interest" description="Disordered" evidence="1">
    <location>
        <begin position="74"/>
        <end position="126"/>
    </location>
</feature>
<sequence>MTMKQAHESDSFEDLSGTLSSTHINTENLTADKLLDELPLPQHQQSLYMNGANAASRNTYDQFFEEVSLDLPRDTHHHHHQQQQQQQQQQQDTEPSRLLKFMPRRGATNGKSPTSPTAAPAENTITPSDISGPFYSISDVLDDSVSPTATAAAMAAASASHHVNDGDYDSIDMSQPNPRAARRNVNEAEVVVTSGGTSIPARRKST</sequence>
<accession>S2J8S3</accession>
<feature type="region of interest" description="Disordered" evidence="1">
    <location>
        <begin position="160"/>
        <end position="206"/>
    </location>
</feature>
<dbReference type="EMBL" id="KE123987">
    <property type="protein sequence ID" value="EPB86526.1"/>
    <property type="molecule type" value="Genomic_DNA"/>
</dbReference>
<dbReference type="AlphaFoldDB" id="S2J8S3"/>
<gene>
    <name evidence="2" type="ORF">HMPREF1544_06693</name>
</gene>
<proteinExistence type="predicted"/>
<name>S2J8S3_MUCC1</name>
<evidence type="ECO:0000313" key="3">
    <source>
        <dbReference type="Proteomes" id="UP000014254"/>
    </source>
</evidence>
<organism evidence="2 3">
    <name type="scientific">Mucor circinelloides f. circinelloides (strain 1006PhL)</name>
    <name type="common">Mucormycosis agent</name>
    <name type="synonym">Calyptromyces circinelloides</name>
    <dbReference type="NCBI Taxonomy" id="1220926"/>
    <lineage>
        <taxon>Eukaryota</taxon>
        <taxon>Fungi</taxon>
        <taxon>Fungi incertae sedis</taxon>
        <taxon>Mucoromycota</taxon>
        <taxon>Mucoromycotina</taxon>
        <taxon>Mucoromycetes</taxon>
        <taxon>Mucorales</taxon>
        <taxon>Mucorineae</taxon>
        <taxon>Mucoraceae</taxon>
        <taxon>Mucor</taxon>
    </lineage>
</organism>
<feature type="compositionally biased region" description="Low complexity" evidence="1">
    <location>
        <begin position="82"/>
        <end position="91"/>
    </location>
</feature>
<dbReference type="InParanoid" id="S2J8S3"/>
<protein>
    <submittedName>
        <fullName evidence="2">Uncharacterized protein</fullName>
    </submittedName>
</protein>